<evidence type="ECO:0000313" key="3">
    <source>
        <dbReference type="Proteomes" id="UP000612899"/>
    </source>
</evidence>
<evidence type="ECO:0000313" key="2">
    <source>
        <dbReference type="EMBL" id="GIH04825.1"/>
    </source>
</evidence>
<dbReference type="InterPro" id="IPR037401">
    <property type="entry name" value="SnoaL-like"/>
</dbReference>
<proteinExistence type="predicted"/>
<dbReference type="RefSeq" id="WP_203908702.1">
    <property type="nucleotide sequence ID" value="NZ_BONY01000015.1"/>
</dbReference>
<evidence type="ECO:0000259" key="1">
    <source>
        <dbReference type="Pfam" id="PF12680"/>
    </source>
</evidence>
<sequence length="122" mass="14006">MGRKQVAGWIAAYEKAWRTPGTQILKTIFTEDATYLQGPYHRPVVGLAAIARMWERERSGPDEVFTMTSELVAVDKEASVARIEVKYGSGEKFRDLWIIKLAPDGRCRSFEEWYIAPPKRTR</sequence>
<dbReference type="AlphaFoldDB" id="A0A8J3VFU0"/>
<dbReference type="EMBL" id="BONY01000015">
    <property type="protein sequence ID" value="GIH04825.1"/>
    <property type="molecule type" value="Genomic_DNA"/>
</dbReference>
<dbReference type="Proteomes" id="UP000612899">
    <property type="component" value="Unassembled WGS sequence"/>
</dbReference>
<dbReference type="Pfam" id="PF12680">
    <property type="entry name" value="SnoaL_2"/>
    <property type="match status" value="1"/>
</dbReference>
<organism evidence="2 3">
    <name type="scientific">Rhizocola hellebori</name>
    <dbReference type="NCBI Taxonomy" id="1392758"/>
    <lineage>
        <taxon>Bacteria</taxon>
        <taxon>Bacillati</taxon>
        <taxon>Actinomycetota</taxon>
        <taxon>Actinomycetes</taxon>
        <taxon>Micromonosporales</taxon>
        <taxon>Micromonosporaceae</taxon>
        <taxon>Rhizocola</taxon>
    </lineage>
</organism>
<protein>
    <recommendedName>
        <fullName evidence="1">SnoaL-like domain-containing protein</fullName>
    </recommendedName>
</protein>
<keyword evidence="3" id="KW-1185">Reference proteome</keyword>
<accession>A0A8J3VFU0</accession>
<gene>
    <name evidence="2" type="ORF">Rhe02_28920</name>
</gene>
<dbReference type="Gene3D" id="3.10.450.50">
    <property type="match status" value="1"/>
</dbReference>
<feature type="domain" description="SnoaL-like" evidence="1">
    <location>
        <begin position="13"/>
        <end position="107"/>
    </location>
</feature>
<dbReference type="SUPFAM" id="SSF54427">
    <property type="entry name" value="NTF2-like"/>
    <property type="match status" value="1"/>
</dbReference>
<comment type="caution">
    <text evidence="2">The sequence shown here is derived from an EMBL/GenBank/DDBJ whole genome shotgun (WGS) entry which is preliminary data.</text>
</comment>
<reference evidence="2" key="1">
    <citation type="submission" date="2021-01" db="EMBL/GenBank/DDBJ databases">
        <title>Whole genome shotgun sequence of Rhizocola hellebori NBRC 109834.</title>
        <authorList>
            <person name="Komaki H."/>
            <person name="Tamura T."/>
        </authorList>
    </citation>
    <scope>NUCLEOTIDE SEQUENCE</scope>
    <source>
        <strain evidence="2">NBRC 109834</strain>
    </source>
</reference>
<name>A0A8J3VFU0_9ACTN</name>
<dbReference type="InterPro" id="IPR032710">
    <property type="entry name" value="NTF2-like_dom_sf"/>
</dbReference>